<dbReference type="AlphaFoldDB" id="A0A1Z4KUB5"/>
<evidence type="ECO:0000313" key="2">
    <source>
        <dbReference type="Proteomes" id="UP000217507"/>
    </source>
</evidence>
<dbReference type="EMBL" id="AP018217">
    <property type="protein sequence ID" value="BAY72620.1"/>
    <property type="molecule type" value="Genomic_DNA"/>
</dbReference>
<gene>
    <name evidence="1" type="ORF">NIES23_54480</name>
</gene>
<organism evidence="1 2">
    <name type="scientific">Trichormus variabilis NIES-23</name>
    <dbReference type="NCBI Taxonomy" id="1973479"/>
    <lineage>
        <taxon>Bacteria</taxon>
        <taxon>Bacillati</taxon>
        <taxon>Cyanobacteriota</taxon>
        <taxon>Cyanophyceae</taxon>
        <taxon>Nostocales</taxon>
        <taxon>Nostocaceae</taxon>
        <taxon>Trichormus</taxon>
    </lineage>
</organism>
<evidence type="ECO:0000313" key="1">
    <source>
        <dbReference type="EMBL" id="BAY72620.1"/>
    </source>
</evidence>
<protein>
    <submittedName>
        <fullName evidence="1">Uncharacterized protein</fullName>
    </submittedName>
</protein>
<proteinExistence type="predicted"/>
<sequence length="119" mass="13716">MYIFSPSARIKSLFNNFFESSRCSTFAEACRRQTLRVKRRRSLSDRRSYAAGFTLQFKIISILPNRILHFAFKKGQLASLQFKIKNSKFKIKDNYWGLVPTTNCSLRQPVRAASPTGEG</sequence>
<reference evidence="1 2" key="1">
    <citation type="submission" date="2017-06" db="EMBL/GenBank/DDBJ databases">
        <title>Genome sequencing of cyanobaciteial culture collection at National Institute for Environmental Studies (NIES).</title>
        <authorList>
            <person name="Hirose Y."/>
            <person name="Shimura Y."/>
            <person name="Fujisawa T."/>
            <person name="Nakamura Y."/>
            <person name="Kawachi M."/>
        </authorList>
    </citation>
    <scope>NUCLEOTIDE SEQUENCE [LARGE SCALE GENOMIC DNA]</scope>
    <source>
        <strain evidence="1 2">NIES-23</strain>
        <plasmid evidence="2">Plasmid Plasmid1 dna</plasmid>
    </source>
</reference>
<geneLocation type="plasmid" evidence="1">
    <name>plasmid1</name>
</geneLocation>
<dbReference type="Proteomes" id="UP000217507">
    <property type="component" value="Plasmid Plasmid1 dna"/>
</dbReference>
<keyword evidence="1" id="KW-0614">Plasmid</keyword>
<accession>A0A1Z4KUB5</accession>
<name>A0A1Z4KUB5_ANAVA</name>